<sequence>IFTWFICCFAPSFDCKPDECCLELIFSKLAFCEPKYQPGQRCPDASIYKVENDLFKVACPCVGKYVCVKISSEKDVTLIKDSKCIFPKMYPDTCNRICQYIIASSRREAGIRNGLEVSPNGSRVNRYVTISSAMQSFPSEIYSVLHQRNRVTSLSSSASIS</sequence>
<dbReference type="OrthoDB" id="6406518at2759"/>
<dbReference type="EMBL" id="BMAV01001589">
    <property type="protein sequence ID" value="GFY39936.1"/>
    <property type="molecule type" value="Genomic_DNA"/>
</dbReference>
<protein>
    <submittedName>
        <fullName evidence="1">U19-Nephitoxin-Nsp1a_1</fullName>
    </submittedName>
</protein>
<feature type="non-terminal residue" evidence="1">
    <location>
        <position position="1"/>
    </location>
</feature>
<evidence type="ECO:0000313" key="1">
    <source>
        <dbReference type="EMBL" id="GFY39936.1"/>
    </source>
</evidence>
<dbReference type="Proteomes" id="UP000886998">
    <property type="component" value="Unassembled WGS sequence"/>
</dbReference>
<reference evidence="1" key="1">
    <citation type="submission" date="2020-08" db="EMBL/GenBank/DDBJ databases">
        <title>Multicomponent nature underlies the extraordinary mechanical properties of spider dragline silk.</title>
        <authorList>
            <person name="Kono N."/>
            <person name="Nakamura H."/>
            <person name="Mori M."/>
            <person name="Yoshida Y."/>
            <person name="Ohtoshi R."/>
            <person name="Malay A.D."/>
            <person name="Moran D.A.P."/>
            <person name="Tomita M."/>
            <person name="Numata K."/>
            <person name="Arakawa K."/>
        </authorList>
    </citation>
    <scope>NUCLEOTIDE SEQUENCE</scope>
</reference>
<comment type="caution">
    <text evidence="1">The sequence shown here is derived from an EMBL/GenBank/DDBJ whole genome shotgun (WGS) entry which is preliminary data.</text>
</comment>
<proteinExistence type="predicted"/>
<evidence type="ECO:0000313" key="2">
    <source>
        <dbReference type="Proteomes" id="UP000886998"/>
    </source>
</evidence>
<organism evidence="1 2">
    <name type="scientific">Trichonephila inaurata madagascariensis</name>
    <dbReference type="NCBI Taxonomy" id="2747483"/>
    <lineage>
        <taxon>Eukaryota</taxon>
        <taxon>Metazoa</taxon>
        <taxon>Ecdysozoa</taxon>
        <taxon>Arthropoda</taxon>
        <taxon>Chelicerata</taxon>
        <taxon>Arachnida</taxon>
        <taxon>Araneae</taxon>
        <taxon>Araneomorphae</taxon>
        <taxon>Entelegynae</taxon>
        <taxon>Araneoidea</taxon>
        <taxon>Nephilidae</taxon>
        <taxon>Trichonephila</taxon>
        <taxon>Trichonephila inaurata</taxon>
    </lineage>
</organism>
<dbReference type="AlphaFoldDB" id="A0A8X6WTX1"/>
<dbReference type="Gene3D" id="2.10.80.10">
    <property type="entry name" value="Lipase, subunit A"/>
    <property type="match status" value="1"/>
</dbReference>
<accession>A0A8X6WTX1</accession>
<gene>
    <name evidence="1" type="ORF">TNIN_493741</name>
</gene>
<name>A0A8X6WTX1_9ARAC</name>
<keyword evidence="2" id="KW-1185">Reference proteome</keyword>